<sequence length="369" mass="40093">MDLVGNRVVVLGGGVGGVAAAVRLAGKFEVTLVSKSDFVYYADIPKLFFEGLDASKAVWPLGRLESAGIKLMRGSVTNIDAANRVVRLAEGERAIEYDQLVVALGANVDAKPHLWSTEGLNLFMEEFTKSANRRVVVCVEGTPYRCPPAPFDVAHRLASHLERLGRKPESVTVIHPEKHPLAGIGLHVYEAVMESMSRVGVNVIGGFQLREVNWDRGVLTSESGEKVSFDLLHLIPKHTPPQPISQSELAAPNGWGSANRDLRSTKYDDVHLIGDTVAPTLGLPMAGFLALYGADSVASKLTGSQPRLTPEASCPVEASTNSIIPLCDFNPKLQGKPLPECTVARVDQRFMRFFRDLTRTKFLNEIGLS</sequence>
<evidence type="ECO:0000313" key="2">
    <source>
        <dbReference type="EMBL" id="PSN92047.1"/>
    </source>
</evidence>
<dbReference type="EMBL" id="NEXE01000011">
    <property type="protein sequence ID" value="PSN92047.1"/>
    <property type="molecule type" value="Genomic_DNA"/>
</dbReference>
<evidence type="ECO:0000259" key="1">
    <source>
        <dbReference type="Pfam" id="PF07992"/>
    </source>
</evidence>
<evidence type="ECO:0000313" key="3">
    <source>
        <dbReference type="Proteomes" id="UP000240322"/>
    </source>
</evidence>
<accession>A0A2R6B067</accession>
<proteinExistence type="predicted"/>
<name>A0A2R6B067_9ARCH</name>
<dbReference type="GO" id="GO:0016491">
    <property type="term" value="F:oxidoreductase activity"/>
    <property type="evidence" value="ECO:0007669"/>
    <property type="project" value="InterPro"/>
</dbReference>
<dbReference type="SUPFAM" id="SSF51905">
    <property type="entry name" value="FAD/NAD(P)-binding domain"/>
    <property type="match status" value="2"/>
</dbReference>
<dbReference type="AlphaFoldDB" id="A0A2R6B067"/>
<organism evidence="2 3">
    <name type="scientific">Candidatus Marsarchaeota G2 archaeon OSP_D</name>
    <dbReference type="NCBI Taxonomy" id="1978157"/>
    <lineage>
        <taxon>Archaea</taxon>
        <taxon>Candidatus Marsarchaeota</taxon>
        <taxon>Candidatus Marsarchaeota group 2</taxon>
    </lineage>
</organism>
<feature type="domain" description="FAD/NAD(P)-binding" evidence="1">
    <location>
        <begin position="7"/>
        <end position="120"/>
    </location>
</feature>
<comment type="caution">
    <text evidence="2">The sequence shown here is derived from an EMBL/GenBank/DDBJ whole genome shotgun (WGS) entry which is preliminary data.</text>
</comment>
<dbReference type="InterPro" id="IPR052541">
    <property type="entry name" value="SQRD"/>
</dbReference>
<dbReference type="InterPro" id="IPR036188">
    <property type="entry name" value="FAD/NAD-bd_sf"/>
</dbReference>
<gene>
    <name evidence="2" type="ORF">B9Q03_02240</name>
</gene>
<dbReference type="Pfam" id="PF07992">
    <property type="entry name" value="Pyr_redox_2"/>
    <property type="match status" value="1"/>
</dbReference>
<reference evidence="2 3" key="1">
    <citation type="submission" date="2017-04" db="EMBL/GenBank/DDBJ databases">
        <title>Novel microbial lineages endemic to geothermal iron-oxide mats fill important gaps in the evolutionary history of Archaea.</title>
        <authorList>
            <person name="Jay Z.J."/>
            <person name="Beam J.P."/>
            <person name="Dlakic M."/>
            <person name="Rusch D.B."/>
            <person name="Kozubal M.A."/>
            <person name="Inskeep W.P."/>
        </authorList>
    </citation>
    <scope>NUCLEOTIDE SEQUENCE [LARGE SCALE GENOMIC DNA]</scope>
    <source>
        <strain evidence="2">OSP_D</strain>
    </source>
</reference>
<dbReference type="PANTHER" id="PTHR43755">
    <property type="match status" value="1"/>
</dbReference>
<dbReference type="PANTHER" id="PTHR43755:SF1">
    <property type="entry name" value="FAD-DEPENDENT PYRIDINE NUCLEOTIDE-DISULPHIDE OXIDOREDUCTASE"/>
    <property type="match status" value="1"/>
</dbReference>
<dbReference type="Gene3D" id="3.50.50.60">
    <property type="entry name" value="FAD/NAD(P)-binding domain"/>
    <property type="match status" value="2"/>
</dbReference>
<dbReference type="Proteomes" id="UP000240322">
    <property type="component" value="Unassembled WGS sequence"/>
</dbReference>
<dbReference type="InterPro" id="IPR023753">
    <property type="entry name" value="FAD/NAD-binding_dom"/>
</dbReference>
<protein>
    <recommendedName>
        <fullName evidence="1">FAD/NAD(P)-binding domain-containing protein</fullName>
    </recommendedName>
</protein>